<accession>A0A699VN48</accession>
<feature type="non-terminal residue" evidence="1">
    <location>
        <position position="1"/>
    </location>
</feature>
<dbReference type="AlphaFoldDB" id="A0A699VN48"/>
<sequence length="37" mass="4031">LGVELGMDVAIVSEVIVVECVILGMWMEDLEIVVVVE</sequence>
<dbReference type="EMBL" id="BKCJ011479330">
    <property type="protein sequence ID" value="GFD36992.1"/>
    <property type="molecule type" value="Genomic_DNA"/>
</dbReference>
<comment type="caution">
    <text evidence="1">The sequence shown here is derived from an EMBL/GenBank/DDBJ whole genome shotgun (WGS) entry which is preliminary data.</text>
</comment>
<name>A0A699VN48_TANCI</name>
<evidence type="ECO:0000313" key="1">
    <source>
        <dbReference type="EMBL" id="GFD36992.1"/>
    </source>
</evidence>
<organism evidence="1">
    <name type="scientific">Tanacetum cinerariifolium</name>
    <name type="common">Dalmatian daisy</name>
    <name type="synonym">Chrysanthemum cinerariifolium</name>
    <dbReference type="NCBI Taxonomy" id="118510"/>
    <lineage>
        <taxon>Eukaryota</taxon>
        <taxon>Viridiplantae</taxon>
        <taxon>Streptophyta</taxon>
        <taxon>Embryophyta</taxon>
        <taxon>Tracheophyta</taxon>
        <taxon>Spermatophyta</taxon>
        <taxon>Magnoliopsida</taxon>
        <taxon>eudicotyledons</taxon>
        <taxon>Gunneridae</taxon>
        <taxon>Pentapetalae</taxon>
        <taxon>asterids</taxon>
        <taxon>campanulids</taxon>
        <taxon>Asterales</taxon>
        <taxon>Asteraceae</taxon>
        <taxon>Asteroideae</taxon>
        <taxon>Anthemideae</taxon>
        <taxon>Anthemidinae</taxon>
        <taxon>Tanacetum</taxon>
    </lineage>
</organism>
<proteinExistence type="predicted"/>
<reference evidence="1" key="1">
    <citation type="journal article" date="2019" name="Sci. Rep.">
        <title>Draft genome of Tanacetum cinerariifolium, the natural source of mosquito coil.</title>
        <authorList>
            <person name="Yamashiro T."/>
            <person name="Shiraishi A."/>
            <person name="Satake H."/>
            <person name="Nakayama K."/>
        </authorList>
    </citation>
    <scope>NUCLEOTIDE SEQUENCE</scope>
</reference>
<gene>
    <name evidence="1" type="ORF">Tci_908961</name>
</gene>
<protein>
    <submittedName>
        <fullName evidence="1">Uncharacterized protein</fullName>
    </submittedName>
</protein>